<proteinExistence type="predicted"/>
<dbReference type="Proteomes" id="UP000824120">
    <property type="component" value="Chromosome 11"/>
</dbReference>
<name>A0A9J5WKT9_SOLCO</name>
<organism evidence="1 2">
    <name type="scientific">Solanum commersonii</name>
    <name type="common">Commerson's wild potato</name>
    <name type="synonym">Commerson's nightshade</name>
    <dbReference type="NCBI Taxonomy" id="4109"/>
    <lineage>
        <taxon>Eukaryota</taxon>
        <taxon>Viridiplantae</taxon>
        <taxon>Streptophyta</taxon>
        <taxon>Embryophyta</taxon>
        <taxon>Tracheophyta</taxon>
        <taxon>Spermatophyta</taxon>
        <taxon>Magnoliopsida</taxon>
        <taxon>eudicotyledons</taxon>
        <taxon>Gunneridae</taxon>
        <taxon>Pentapetalae</taxon>
        <taxon>asterids</taxon>
        <taxon>lamiids</taxon>
        <taxon>Solanales</taxon>
        <taxon>Solanaceae</taxon>
        <taxon>Solanoideae</taxon>
        <taxon>Solaneae</taxon>
        <taxon>Solanum</taxon>
    </lineage>
</organism>
<evidence type="ECO:0000313" key="2">
    <source>
        <dbReference type="Proteomes" id="UP000824120"/>
    </source>
</evidence>
<feature type="non-terminal residue" evidence="1">
    <location>
        <position position="67"/>
    </location>
</feature>
<evidence type="ECO:0000313" key="1">
    <source>
        <dbReference type="EMBL" id="KAG5575648.1"/>
    </source>
</evidence>
<reference evidence="1 2" key="1">
    <citation type="submission" date="2020-09" db="EMBL/GenBank/DDBJ databases">
        <title>De no assembly of potato wild relative species, Solanum commersonii.</title>
        <authorList>
            <person name="Cho K."/>
        </authorList>
    </citation>
    <scope>NUCLEOTIDE SEQUENCE [LARGE SCALE GENOMIC DNA]</scope>
    <source>
        <strain evidence="1">LZ3.2</strain>
        <tissue evidence="1">Leaf</tissue>
    </source>
</reference>
<keyword evidence="2" id="KW-1185">Reference proteome</keyword>
<dbReference type="AlphaFoldDB" id="A0A9J5WKT9"/>
<protein>
    <submittedName>
        <fullName evidence="1">Uncharacterized protein</fullName>
    </submittedName>
</protein>
<dbReference type="EMBL" id="JACXVP010000011">
    <property type="protein sequence ID" value="KAG5575648.1"/>
    <property type="molecule type" value="Genomic_DNA"/>
</dbReference>
<accession>A0A9J5WKT9</accession>
<sequence>MFARFRVRMSELCPSEVGLLDLGNVQFGILRVRAFGERTQEKGEEEKQDSPRTTDFGYEFAKELTLQ</sequence>
<gene>
    <name evidence="1" type="ORF">H5410_055782</name>
</gene>
<comment type="caution">
    <text evidence="1">The sequence shown here is derived from an EMBL/GenBank/DDBJ whole genome shotgun (WGS) entry which is preliminary data.</text>
</comment>